<feature type="compositionally biased region" description="Low complexity" evidence="6">
    <location>
        <begin position="1175"/>
        <end position="1187"/>
    </location>
</feature>
<feature type="region of interest" description="Disordered" evidence="6">
    <location>
        <begin position="2689"/>
        <end position="2714"/>
    </location>
</feature>
<organism evidence="8 9">
    <name type="scientific">Staphylococcus warneri</name>
    <dbReference type="NCBI Taxonomy" id="1292"/>
    <lineage>
        <taxon>Bacteria</taxon>
        <taxon>Bacillati</taxon>
        <taxon>Bacillota</taxon>
        <taxon>Bacilli</taxon>
        <taxon>Bacillales</taxon>
        <taxon>Staphylococcaceae</taxon>
        <taxon>Staphylococcus</taxon>
    </lineage>
</organism>
<feature type="compositionally biased region" description="Polar residues" evidence="6">
    <location>
        <begin position="2612"/>
        <end position="2643"/>
    </location>
</feature>
<feature type="compositionally biased region" description="Polar residues" evidence="6">
    <location>
        <begin position="1636"/>
        <end position="1649"/>
    </location>
</feature>
<feature type="compositionally biased region" description="Polar residues" evidence="6">
    <location>
        <begin position="2371"/>
        <end position="2386"/>
    </location>
</feature>
<feature type="compositionally biased region" description="Polar residues" evidence="6">
    <location>
        <begin position="2010"/>
        <end position="2022"/>
    </location>
</feature>
<feature type="compositionally biased region" description="Polar residues" evidence="6">
    <location>
        <begin position="1580"/>
        <end position="1590"/>
    </location>
</feature>
<feature type="compositionally biased region" description="Low complexity" evidence="6">
    <location>
        <begin position="1133"/>
        <end position="1153"/>
    </location>
</feature>
<feature type="region of interest" description="Disordered" evidence="6">
    <location>
        <begin position="2574"/>
        <end position="2650"/>
    </location>
</feature>
<feature type="compositionally biased region" description="Polar residues" evidence="6">
    <location>
        <begin position="3133"/>
        <end position="3183"/>
    </location>
</feature>
<feature type="compositionally biased region" description="Low complexity" evidence="6">
    <location>
        <begin position="2337"/>
        <end position="2357"/>
    </location>
</feature>
<feature type="compositionally biased region" description="Low complexity" evidence="6">
    <location>
        <begin position="2465"/>
        <end position="2475"/>
    </location>
</feature>
<dbReference type="PROSITE" id="PS00018">
    <property type="entry name" value="EF_HAND_1"/>
    <property type="match status" value="1"/>
</dbReference>
<feature type="compositionally biased region" description="Low complexity" evidence="6">
    <location>
        <begin position="917"/>
        <end position="930"/>
    </location>
</feature>
<name>A0A2T4PXZ6_STAWA</name>
<feature type="compositionally biased region" description="Polar residues" evidence="6">
    <location>
        <begin position="1236"/>
        <end position="1271"/>
    </location>
</feature>
<feature type="compositionally biased region" description="Low complexity" evidence="6">
    <location>
        <begin position="2595"/>
        <end position="2610"/>
    </location>
</feature>
<evidence type="ECO:0000256" key="4">
    <source>
        <dbReference type="ARBA" id="ARBA00022729"/>
    </source>
</evidence>
<keyword evidence="2" id="KW-0134">Cell wall</keyword>
<feature type="compositionally biased region" description="Polar residues" evidence="6">
    <location>
        <begin position="2698"/>
        <end position="2708"/>
    </location>
</feature>
<feature type="region of interest" description="Disordered" evidence="6">
    <location>
        <begin position="626"/>
        <end position="650"/>
    </location>
</feature>
<feature type="compositionally biased region" description="Polar residues" evidence="6">
    <location>
        <begin position="1752"/>
        <end position="1762"/>
    </location>
</feature>
<feature type="compositionally biased region" description="Polar residues" evidence="6">
    <location>
        <begin position="1406"/>
        <end position="1418"/>
    </location>
</feature>
<feature type="compositionally biased region" description="Low complexity" evidence="6">
    <location>
        <begin position="961"/>
        <end position="976"/>
    </location>
</feature>
<dbReference type="InterPro" id="IPR013783">
    <property type="entry name" value="Ig-like_fold"/>
</dbReference>
<feature type="compositionally biased region" description="Low complexity" evidence="6">
    <location>
        <begin position="1218"/>
        <end position="1235"/>
    </location>
</feature>
<feature type="region of interest" description="Disordered" evidence="6">
    <location>
        <begin position="1023"/>
        <end position="1446"/>
    </location>
</feature>
<feature type="compositionally biased region" description="Polar residues" evidence="6">
    <location>
        <begin position="2784"/>
        <end position="2796"/>
    </location>
</feature>
<dbReference type="InterPro" id="IPR041498">
    <property type="entry name" value="Big_6"/>
</dbReference>
<feature type="region of interest" description="Disordered" evidence="6">
    <location>
        <begin position="1552"/>
        <end position="1768"/>
    </location>
</feature>
<feature type="region of interest" description="Disordered" evidence="6">
    <location>
        <begin position="2146"/>
        <end position="2207"/>
    </location>
</feature>
<feature type="region of interest" description="Disordered" evidence="6">
    <location>
        <begin position="1896"/>
        <end position="1962"/>
    </location>
</feature>
<comment type="subcellular location">
    <subcellularLocation>
        <location evidence="1">Secreted</location>
        <location evidence="1">Cell wall</location>
        <topology evidence="1">Peptidoglycan-anchor</topology>
    </subcellularLocation>
</comment>
<feature type="domain" description="Gram-positive cocci surface proteins LPxTG" evidence="7">
    <location>
        <begin position="3193"/>
        <end position="3231"/>
    </location>
</feature>
<feature type="region of interest" description="Disordered" evidence="6">
    <location>
        <begin position="878"/>
        <end position="931"/>
    </location>
</feature>
<feature type="compositionally biased region" description="Polar residues" evidence="6">
    <location>
        <begin position="635"/>
        <end position="650"/>
    </location>
</feature>
<feature type="compositionally biased region" description="Low complexity" evidence="6">
    <location>
        <begin position="2422"/>
        <end position="2439"/>
    </location>
</feature>
<proteinExistence type="predicted"/>
<feature type="compositionally biased region" description="Polar residues" evidence="6">
    <location>
        <begin position="1120"/>
        <end position="1132"/>
    </location>
</feature>
<feature type="compositionally biased region" description="Low complexity" evidence="6">
    <location>
        <begin position="1650"/>
        <end position="1662"/>
    </location>
</feature>
<feature type="region of interest" description="Disordered" evidence="6">
    <location>
        <begin position="1829"/>
        <end position="1876"/>
    </location>
</feature>
<keyword evidence="5" id="KW-0572">Peptidoglycan-anchor</keyword>
<feature type="compositionally biased region" description="Polar residues" evidence="6">
    <location>
        <begin position="1836"/>
        <end position="1848"/>
    </location>
</feature>
<feature type="compositionally biased region" description="Polar residues" evidence="6">
    <location>
        <begin position="2440"/>
        <end position="2461"/>
    </location>
</feature>
<feature type="compositionally biased region" description="Polar residues" evidence="6">
    <location>
        <begin position="2971"/>
        <end position="2987"/>
    </location>
</feature>
<evidence type="ECO:0000259" key="7">
    <source>
        <dbReference type="PROSITE" id="PS50847"/>
    </source>
</evidence>
<dbReference type="NCBIfam" id="NF033510">
    <property type="entry name" value="Ca_tandemer"/>
    <property type="match status" value="28"/>
</dbReference>
<dbReference type="PROSITE" id="PS50847">
    <property type="entry name" value="GRAM_POS_ANCHORING"/>
    <property type="match status" value="1"/>
</dbReference>
<dbReference type="InterPro" id="IPR019931">
    <property type="entry name" value="LPXTG_anchor"/>
</dbReference>
<feature type="compositionally biased region" description="Low complexity" evidence="6">
    <location>
        <begin position="1391"/>
        <end position="1405"/>
    </location>
</feature>
<feature type="compositionally biased region" description="Low complexity" evidence="6">
    <location>
        <begin position="1684"/>
        <end position="1700"/>
    </location>
</feature>
<feature type="compositionally biased region" description="Basic and acidic residues" evidence="6">
    <location>
        <begin position="436"/>
        <end position="447"/>
    </location>
</feature>
<feature type="region of interest" description="Disordered" evidence="6">
    <location>
        <begin position="2068"/>
        <end position="2126"/>
    </location>
</feature>
<dbReference type="EMBL" id="PZEV01000050">
    <property type="protein sequence ID" value="PTI49771.1"/>
    <property type="molecule type" value="Genomic_DNA"/>
</dbReference>
<feature type="region of interest" description="Disordered" evidence="6">
    <location>
        <begin position="1486"/>
        <end position="1533"/>
    </location>
</feature>
<accession>A0A2T4PXZ6</accession>
<evidence type="ECO:0000256" key="3">
    <source>
        <dbReference type="ARBA" id="ARBA00022525"/>
    </source>
</evidence>
<protein>
    <recommendedName>
        <fullName evidence="7">Gram-positive cocci surface proteins LPxTG domain-containing protein</fullName>
    </recommendedName>
</protein>
<feature type="compositionally biased region" description="Polar residues" evidence="6">
    <location>
        <begin position="2938"/>
        <end position="2948"/>
    </location>
</feature>
<feature type="compositionally biased region" description="Low complexity" evidence="6">
    <location>
        <begin position="2510"/>
        <end position="2524"/>
    </location>
</feature>
<dbReference type="Gene3D" id="2.60.40.10">
    <property type="entry name" value="Immunoglobulins"/>
    <property type="match status" value="28"/>
</dbReference>
<feature type="compositionally biased region" description="Polar residues" evidence="6">
    <location>
        <begin position="2248"/>
        <end position="2278"/>
    </location>
</feature>
<feature type="compositionally biased region" description="Polar residues" evidence="6">
    <location>
        <begin position="3018"/>
        <end position="3028"/>
    </location>
</feature>
<feature type="compositionally biased region" description="Polar residues" evidence="6">
    <location>
        <begin position="1292"/>
        <end position="1301"/>
    </location>
</feature>
<feature type="region of interest" description="Disordered" evidence="6">
    <location>
        <begin position="2002"/>
        <end position="2022"/>
    </location>
</feature>
<feature type="region of interest" description="Disordered" evidence="6">
    <location>
        <begin position="2828"/>
        <end position="3205"/>
    </location>
</feature>
<evidence type="ECO:0000313" key="9">
    <source>
        <dbReference type="Proteomes" id="UP000240717"/>
    </source>
</evidence>
<feature type="compositionally biased region" description="Polar residues" evidence="6">
    <location>
        <begin position="1064"/>
        <end position="1085"/>
    </location>
</feature>
<keyword evidence="3" id="KW-0964">Secreted</keyword>
<evidence type="ECO:0000256" key="1">
    <source>
        <dbReference type="ARBA" id="ARBA00004168"/>
    </source>
</evidence>
<feature type="region of interest" description="Disordered" evidence="6">
    <location>
        <begin position="2241"/>
        <end position="2285"/>
    </location>
</feature>
<feature type="compositionally biased region" description="Low complexity" evidence="6">
    <location>
        <begin position="2079"/>
        <end position="2093"/>
    </location>
</feature>
<dbReference type="RefSeq" id="WP_107532979.1">
    <property type="nucleotide sequence ID" value="NZ_PZEV01000050.1"/>
</dbReference>
<dbReference type="InterPro" id="IPR018247">
    <property type="entry name" value="EF_Hand_1_Ca_BS"/>
</dbReference>
<feature type="compositionally biased region" description="Low complexity" evidence="6">
    <location>
        <begin position="1302"/>
        <end position="1321"/>
    </location>
</feature>
<dbReference type="Pfam" id="PF17936">
    <property type="entry name" value="Big_6"/>
    <property type="match status" value="28"/>
</dbReference>
<dbReference type="Proteomes" id="UP000240717">
    <property type="component" value="Unassembled WGS sequence"/>
</dbReference>
<feature type="region of interest" description="Disordered" evidence="6">
    <location>
        <begin position="2775"/>
        <end position="2796"/>
    </location>
</feature>
<feature type="compositionally biased region" description="Low complexity" evidence="6">
    <location>
        <begin position="1433"/>
        <end position="1446"/>
    </location>
</feature>
<feature type="compositionally biased region" description="Low complexity" evidence="6">
    <location>
        <begin position="1089"/>
        <end position="1102"/>
    </location>
</feature>
<reference evidence="8 9" key="1">
    <citation type="journal article" date="2016" name="Front. Microbiol.">
        <title>Comprehensive Phylogenetic Analysis of Bovine Non-aureus Staphylococci Species Based on Whole-Genome Sequencing.</title>
        <authorList>
            <person name="Naushad S."/>
            <person name="Barkema H.W."/>
            <person name="Luby C."/>
            <person name="Condas L.A."/>
            <person name="Nobrega D.B."/>
            <person name="Carson D.A."/>
            <person name="De Buck J."/>
        </authorList>
    </citation>
    <scope>NUCLEOTIDE SEQUENCE [LARGE SCALE GENOMIC DNA]</scope>
    <source>
        <strain evidence="8 9">SNUC 2993</strain>
    </source>
</reference>
<feature type="region of interest" description="Disordered" evidence="6">
    <location>
        <begin position="2326"/>
        <end position="2475"/>
    </location>
</feature>
<feature type="region of interest" description="Disordered" evidence="6">
    <location>
        <begin position="950"/>
        <end position="1002"/>
    </location>
</feature>
<feature type="compositionally biased region" description="Polar residues" evidence="6">
    <location>
        <begin position="978"/>
        <end position="988"/>
    </location>
</feature>
<evidence type="ECO:0000256" key="5">
    <source>
        <dbReference type="ARBA" id="ARBA00023088"/>
    </source>
</evidence>
<feature type="compositionally biased region" description="Low complexity" evidence="6">
    <location>
        <begin position="1863"/>
        <end position="1876"/>
    </location>
</feature>
<feature type="compositionally biased region" description="Polar residues" evidence="6">
    <location>
        <begin position="2887"/>
        <end position="2901"/>
    </location>
</feature>
<evidence type="ECO:0000256" key="2">
    <source>
        <dbReference type="ARBA" id="ARBA00022512"/>
    </source>
</evidence>
<evidence type="ECO:0000313" key="8">
    <source>
        <dbReference type="EMBL" id="PTI49771.1"/>
    </source>
</evidence>
<feature type="region of interest" description="Disordered" evidence="6">
    <location>
        <begin position="2491"/>
        <end position="2543"/>
    </location>
</feature>
<sequence length="3233" mass="330368">MANKQKSTETLATPPKTRTFMRAMATPRMLAAAVTSPDQDAQKSLATSDNYTFASLVFDPEALDSDAVKNSTSIPFNIDAYMSGANSGTRYKIDLNLDSKIADHVTKISVNPAGSNTPVQFTRLKNDDGTPSNIWEVNYIRASGGLFGGAEILASKTASGGKIELDDTVGNILNNAGDLSDNKLNYQIYVRDSSNNTIIRTSESSGYFLTDADKDLVDLNNNTSTANSNDFKASSGTASLDTKVGDNGAIIVDQQVIKNGIFGYGGAQNKQWSYNYQIDKDLIPFIQSVELDKYDYDGLKGFDKTYNAANKVADLSIDANGNGTITASDLNKLIEFNNGLPETVGMRIVIKLNQSPNNILTKDAQYDAKGNLISSTTDQVEDFTFAGYLTDNAGKLINNTLGTSSLELQDYDKDGLLDRYEREVSLTDANNADTDGDTKNDGDEVKTYHTSPLVGQPNAADITINDTKVSGSVTLKPNAGTQTAKVINSAGQVIGTSTVNSDGTFAVTIPKSAAGQYTIAIDAPNYDNDETNTFNIVDNTIVPAPLVDPVDDNDTTIGVHGTAGSTVTVKDSNNNVIGTVTLGANSTTGTLTLSKPLAAGTQLTSTATKNGKTSAVSPTVTVTDATAPDAPVINPVTSDDTTVTGKAEPNSTVTVTFPDGTTQVTTADASGNYTVNIPANEDFTGGETIKASAKDAAGNKSVDSNVTVTDTTAPNQPTVNQVTSEDKTITGKAEPNSTVTVTFPDGTKVQAITATDGSYRVAVPTNIDLVGGETLGVTSTDKAGNTSTAANTTVVDVTAPKEPVINDVTSEDKTITGTSEPNSTVTVTFPDGTKASATADASGNYTIGIPDSEDLKGDEELSVVATDAAGNVSVDAGTTVLDKTPPEVPTINPVTSEDKTITGKAEPNSTVTVTFPDGTTANATTDGDGNYTIDIPANEDLKGGEALPVTSTDGAGNQSGAATTTVTDTTAPTVPTINPVTSEDTTITGHAEPGSTVTVTFPDGNTATGTTDADGNYVINIPTDEDLKGGEELPVTSTDKAGNKSDVATTEVTDTTAPEAPTVNPVTSDDTTITGKAEPNSTVTVTFPDGTTATGNTDADGNYVIDIPANEDLKGGETLPVTSTDKAGNKSQPASTVVTDTTAPTVPTVNPVSSEDKTVTGKAEPNSTVTVTFPDGTTASGTTDADGNYTIDIPANEDLKGGETLPVTATDKDGNKSEPATTTVTDTTAPEAPTVNPVTSDDTQITGKAEPNSTVTVTFPDGNTASGTTDADGNYVINIPSSEDLKGGETLPVTSTDKAGNTSEPVTTVVTDTTAPTVPSVNPVTSDDTQITGKAEPNSTVTVTFPDGTTATGTTDADGNYTIDVPANEDLKGGETLPVTATDKDGNTSEPATTVVTDTTAPTVPSVNPVTSDDTQITGKAEPGSTVTVTFPDGNTATGTTDADGNYVINIPSGEDLKGGETLPVTATDKDGNKSEPATTVVTDTTAPTVPTVNPVTSDDKTITGKAEPGSTVTVTFPDGNTASGTTDEDGNYTITIPTNEDLKGGETLPVTSTDKDGNQSEPATTVVTDTTAPTAPSVNPVTSDDTQITGKAEPGSTVTVTFPDGTKASGTTDADGNYVIDIPANEDLKGGETLPVTSTDKSGNQSGETTATVTDTTAPTAPSVNPVTSDDKTITGKAEPGSTVTVTFPDGTTATGTADQDGNYVIDIPANEDLKGGETLPVTATDKDGNQSEPTSTVVTDTTAPTVPSVNPVTSDDTQITGKAEPGSTVTVTFPDGTTATGTTDENGNYVIDIPSNEDLKGGETLPVTATDKDGNQSEPATTVVTDTTAPTVPSVNPVSSDDTQITGKAEPGSTVTVTFPDGNTATGTTDADGNYVINIPSNEDLKGGETLPVTATDKDGNKSEPATTVVTDTTAPSTPTVNPVTSDDTQITGKAEPNSTVTVTFPDGKTASSTTDADGNYVINIPSSEDLKGGEELPVTATDKAGNTSDKATTVVTDTTAPTVPSVNPVTSDDTQITGKAEPNSTVTVTFPDGTKASGTTDADGNYVIDIPANEDLKGGETLPVTATDKDGNESEPATTVVTDTTAPTVPSVNPVTSDDTQITGKAEPGSTVTVTFPDGTKASGTTDADGNYVINIPANEDLKGGETLPVTSTDKDGNESEPATTVVTDTTAPTVPTVNPVTSDDTQITGKAEPGSTVTVTFPDGTKATGKTDADGNYVINIPANEDLKGGETLPVTATDKDGNESQPSTTVVTDTTAPSVPTINPVTSDDTQITGKAEPGSTVTVTFPDGTKATGIADQDGNYVIDIPANEDLKGGETLPVTSTDKDGNESEPATTVVTDTTAPTVPTVNPVTSNDKTITGKAEPGSTVTVTFPDGSTSTGKADQDGNYVIDIPANEDLKGGETLPVTSTDKDGNESEPATTVVTDTTAPEAPTVNPVTSDDTQITGKAEPNSTVTVTFPDGTTASGTTDADGNYVIDIPANEDLKGGETLPVTATDKDGNTSDKTTTVVTDTTAPTVPTINPVTSEDKTITGKAEPGSTVTVTFPDGTTATGKTDDNGNYVIDIPANEDLKGGETLPVTSTDKDGNESQPTTTVVTDTTAPSVPTINPVTSDDTQITGKAEPNSTVTVTFPDGTTATGKTDENGNYVIDIPANEDLKGGETLPVTATDKDGNTSEPATTVVTDTTAPSVPTINPVTSDDTQITGKAEPGSTVTVTFPDGTTATGKTDNNGNYVINIPTNEDLKGGETLPVTSTDKDGNTSEPATTVVTDTTAPSVPTVNPVTSDDTQITGKAEPNSTVTVTFPDGTKASGTTDADGNYVIDIPANEDLKGGETLPVTATDKDGNTSEPATTVVTDTTAPTVPTINPVTSEDKTITGKAEPGSTVTVTFPDGTTATGKTDENGNYVIDIPANEDLKGGETLPVTATDKDGNESEPASTVVTDTTAPEAPTVNPVHKGDKTITGKAEPNSTVTITFPDGTTATGKTDEDGNYVIDIPAGENLKGGDHIGVIATDANGNTSPSTDGTVVDDGKPVDPSQPTDPTNPGEPTDPSQPTDPTNPGEPTDPSQPTDPTNPGEPTEPSQPTDPTNPGEPTDPSQPTDPTNPGEPTDPSQPTDPTNPGEPTEPGQPTDPTNPGQPANPTNPGEPTEQTTQGHVSGNNVTSNGAVQQRNHETSSTNKGNNHEKDQSELPETGQDGVNKGTLFGTLLAGLGALFLFFKRRREDEEEEEK</sequence>
<feature type="compositionally biased region" description="Polar residues" evidence="6">
    <location>
        <begin position="1511"/>
        <end position="1526"/>
    </location>
</feature>
<dbReference type="Pfam" id="PF00746">
    <property type="entry name" value="Gram_pos_anchor"/>
    <property type="match status" value="1"/>
</dbReference>
<feature type="compositionally biased region" description="Low complexity" evidence="6">
    <location>
        <begin position="1340"/>
        <end position="1359"/>
    </location>
</feature>
<feature type="compositionally biased region" description="Low complexity" evidence="6">
    <location>
        <begin position="1907"/>
        <end position="1923"/>
    </location>
</feature>
<keyword evidence="4" id="KW-0732">Signal</keyword>
<feature type="compositionally biased region" description="Low complexity" evidence="6">
    <location>
        <begin position="1563"/>
        <end position="1579"/>
    </location>
</feature>
<feature type="compositionally biased region" description="Low complexity" evidence="6">
    <location>
        <begin position="1733"/>
        <end position="1751"/>
    </location>
</feature>
<feature type="compositionally biased region" description="Low complexity" evidence="6">
    <location>
        <begin position="2167"/>
        <end position="2189"/>
    </location>
</feature>
<feature type="compositionally biased region" description="Polar residues" evidence="6">
    <location>
        <begin position="950"/>
        <end position="960"/>
    </location>
</feature>
<gene>
    <name evidence="8" type="ORF">BU085_11250</name>
</gene>
<evidence type="ECO:0000256" key="6">
    <source>
        <dbReference type="SAM" id="MobiDB-lite"/>
    </source>
</evidence>
<feature type="compositionally biased region" description="Polar residues" evidence="6">
    <location>
        <begin position="2094"/>
        <end position="2106"/>
    </location>
</feature>
<feature type="compositionally biased region" description="Polar residues" evidence="6">
    <location>
        <begin position="1924"/>
        <end position="1945"/>
    </location>
</feature>
<feature type="compositionally biased region" description="Low complexity" evidence="6">
    <location>
        <begin position="2853"/>
        <end position="2868"/>
    </location>
</feature>
<feature type="compositionally biased region" description="Low complexity" evidence="6">
    <location>
        <begin position="1486"/>
        <end position="1497"/>
    </location>
</feature>
<feature type="compositionally biased region" description="Polar residues" evidence="6">
    <location>
        <begin position="1322"/>
        <end position="1332"/>
    </location>
</feature>
<feature type="region of interest" description="Disordered" evidence="6">
    <location>
        <begin position="429"/>
        <end position="452"/>
    </location>
</feature>
<dbReference type="NCBIfam" id="TIGR01167">
    <property type="entry name" value="LPXTG_anchor"/>
    <property type="match status" value="1"/>
</dbReference>
<feature type="compositionally biased region" description="Low complexity" evidence="6">
    <location>
        <begin position="1046"/>
        <end position="1063"/>
    </location>
</feature>
<comment type="caution">
    <text evidence="8">The sequence shown here is derived from an EMBL/GenBank/DDBJ whole genome shotgun (WGS) entry which is preliminary data.</text>
</comment>
<dbReference type="STRING" id="1194526.A284_11055"/>